<evidence type="ECO:0000256" key="2">
    <source>
        <dbReference type="SAM" id="MobiDB-lite"/>
    </source>
</evidence>
<proteinExistence type="predicted"/>
<dbReference type="AlphaFoldDB" id="A0A6A7AC97"/>
<protein>
    <submittedName>
        <fullName evidence="3">Uncharacterized protein</fullName>
    </submittedName>
</protein>
<sequence length="271" mass="30945">MWNMEGDEGRSSRVFFRRKRIGCVSESGATSLPCQTYVNEGLKFRPTAGDLMVLRKVDLYFDRVLSLDEQAAGKKRSAEEARFEDLPRDEANKQAKVLKARATLMTKSVRMLVPGGQRLRQLEKRLSLLQDPELQGGSGKDILLQVVNRIKQLEAENFRLREERQRLGRGDTNTEDADVKKVPGGMEGVEQIKTEQDDDYQQSLDRILETSGQPSQMEGSRFNFDQSSAEAGDDAVGDQYWDEEDDVKYPNLFEECDNDSVEPQKKKQRRQ</sequence>
<feature type="region of interest" description="Disordered" evidence="2">
    <location>
        <begin position="192"/>
        <end position="271"/>
    </location>
</feature>
<evidence type="ECO:0000256" key="1">
    <source>
        <dbReference type="SAM" id="Coils"/>
    </source>
</evidence>
<dbReference type="Proteomes" id="UP000799424">
    <property type="component" value="Unassembled WGS sequence"/>
</dbReference>
<evidence type="ECO:0000313" key="3">
    <source>
        <dbReference type="EMBL" id="KAF2830856.1"/>
    </source>
</evidence>
<gene>
    <name evidence="3" type="ORF">CC86DRAFT_402861</name>
</gene>
<keyword evidence="1" id="KW-0175">Coiled coil</keyword>
<name>A0A6A7AC97_9PLEO</name>
<organism evidence="3 4">
    <name type="scientific">Ophiobolus disseminans</name>
    <dbReference type="NCBI Taxonomy" id="1469910"/>
    <lineage>
        <taxon>Eukaryota</taxon>
        <taxon>Fungi</taxon>
        <taxon>Dikarya</taxon>
        <taxon>Ascomycota</taxon>
        <taxon>Pezizomycotina</taxon>
        <taxon>Dothideomycetes</taxon>
        <taxon>Pleosporomycetidae</taxon>
        <taxon>Pleosporales</taxon>
        <taxon>Pleosporineae</taxon>
        <taxon>Phaeosphaeriaceae</taxon>
        <taxon>Ophiobolus</taxon>
    </lineage>
</organism>
<feature type="coiled-coil region" evidence="1">
    <location>
        <begin position="143"/>
        <end position="170"/>
    </location>
</feature>
<keyword evidence="4" id="KW-1185">Reference proteome</keyword>
<dbReference type="EMBL" id="MU006219">
    <property type="protein sequence ID" value="KAF2830856.1"/>
    <property type="molecule type" value="Genomic_DNA"/>
</dbReference>
<reference evidence="3" key="1">
    <citation type="journal article" date="2020" name="Stud. Mycol.">
        <title>101 Dothideomycetes genomes: a test case for predicting lifestyles and emergence of pathogens.</title>
        <authorList>
            <person name="Haridas S."/>
            <person name="Albert R."/>
            <person name="Binder M."/>
            <person name="Bloem J."/>
            <person name="Labutti K."/>
            <person name="Salamov A."/>
            <person name="Andreopoulos B."/>
            <person name="Baker S."/>
            <person name="Barry K."/>
            <person name="Bills G."/>
            <person name="Bluhm B."/>
            <person name="Cannon C."/>
            <person name="Castanera R."/>
            <person name="Culley D."/>
            <person name="Daum C."/>
            <person name="Ezra D."/>
            <person name="Gonzalez J."/>
            <person name="Henrissat B."/>
            <person name="Kuo A."/>
            <person name="Liang C."/>
            <person name="Lipzen A."/>
            <person name="Lutzoni F."/>
            <person name="Magnuson J."/>
            <person name="Mondo S."/>
            <person name="Nolan M."/>
            <person name="Ohm R."/>
            <person name="Pangilinan J."/>
            <person name="Park H.-J."/>
            <person name="Ramirez L."/>
            <person name="Alfaro M."/>
            <person name="Sun H."/>
            <person name="Tritt A."/>
            <person name="Yoshinaga Y."/>
            <person name="Zwiers L.-H."/>
            <person name="Turgeon B."/>
            <person name="Goodwin S."/>
            <person name="Spatafora J."/>
            <person name="Crous P."/>
            <person name="Grigoriev I."/>
        </authorList>
    </citation>
    <scope>NUCLEOTIDE SEQUENCE</scope>
    <source>
        <strain evidence="3">CBS 113818</strain>
    </source>
</reference>
<accession>A0A6A7AC97</accession>
<feature type="compositionally biased region" description="Polar residues" evidence="2">
    <location>
        <begin position="210"/>
        <end position="229"/>
    </location>
</feature>
<feature type="compositionally biased region" description="Acidic residues" evidence="2">
    <location>
        <begin position="231"/>
        <end position="246"/>
    </location>
</feature>
<evidence type="ECO:0000313" key="4">
    <source>
        <dbReference type="Proteomes" id="UP000799424"/>
    </source>
</evidence>